<dbReference type="InterPro" id="IPR035906">
    <property type="entry name" value="MetI-like_sf"/>
</dbReference>
<keyword evidence="2 6" id="KW-0813">Transport</keyword>
<dbReference type="HOGENOM" id="CLU_046113_7_2_12"/>
<dbReference type="CDD" id="cd06261">
    <property type="entry name" value="TM_PBP2"/>
    <property type="match status" value="1"/>
</dbReference>
<dbReference type="PROSITE" id="PS50928">
    <property type="entry name" value="ABC_TM1"/>
    <property type="match status" value="1"/>
</dbReference>
<reference evidence="8 9" key="1">
    <citation type="journal article" date="2010" name="Stand. Genomic Sci.">
        <title>Complete genome sequence of Spirochaeta smaragdinae type strain (SEBR 4228).</title>
        <authorList>
            <person name="Mavromatis K."/>
            <person name="Yasawong M."/>
            <person name="Chertkov O."/>
            <person name="Lapidus A."/>
            <person name="Lucas S."/>
            <person name="Nolan M."/>
            <person name="Del Rio T.G."/>
            <person name="Tice H."/>
            <person name="Cheng J.F."/>
            <person name="Pitluck S."/>
            <person name="Liolios K."/>
            <person name="Ivanova N."/>
            <person name="Tapia R."/>
            <person name="Han C."/>
            <person name="Bruce D."/>
            <person name="Goodwin L."/>
            <person name="Pati A."/>
            <person name="Chen A."/>
            <person name="Palaniappan K."/>
            <person name="Land M."/>
            <person name="Hauser L."/>
            <person name="Chang Y.J."/>
            <person name="Jeffries C.D."/>
            <person name="Detter J.C."/>
            <person name="Rohde M."/>
            <person name="Brambilla E."/>
            <person name="Spring S."/>
            <person name="Goker M."/>
            <person name="Sikorski J."/>
            <person name="Woyke T."/>
            <person name="Bristow J."/>
            <person name="Eisen J.A."/>
            <person name="Markowitz V."/>
            <person name="Hugenholtz P."/>
            <person name="Klenk H.P."/>
            <person name="Kyrpides N.C."/>
        </authorList>
    </citation>
    <scope>NUCLEOTIDE SEQUENCE [LARGE SCALE GENOMIC DNA]</scope>
    <source>
        <strain evidence="9">DSM 11293 / JCM 15392 / SEBR 4228</strain>
    </source>
</reference>
<name>E1RCQ8_SEDSS</name>
<dbReference type="KEGG" id="ssm:Spirs_1005"/>
<evidence type="ECO:0000256" key="4">
    <source>
        <dbReference type="ARBA" id="ARBA00022989"/>
    </source>
</evidence>
<dbReference type="OrthoDB" id="9801163at2"/>
<dbReference type="EMBL" id="CP002116">
    <property type="protein sequence ID" value="ADK80138.1"/>
    <property type="molecule type" value="Genomic_DNA"/>
</dbReference>
<dbReference type="Proteomes" id="UP000002318">
    <property type="component" value="Chromosome"/>
</dbReference>
<dbReference type="InterPro" id="IPR000515">
    <property type="entry name" value="MetI-like"/>
</dbReference>
<gene>
    <name evidence="8" type="ordered locus">Spirs_1005</name>
</gene>
<dbReference type="FunFam" id="1.10.3720.10:FF:000001">
    <property type="entry name" value="Glycine betaine ABC transporter, permease"/>
    <property type="match status" value="1"/>
</dbReference>
<feature type="transmembrane region" description="Helical" evidence="6">
    <location>
        <begin position="179"/>
        <end position="202"/>
    </location>
</feature>
<dbReference type="GO" id="GO:0005886">
    <property type="term" value="C:plasma membrane"/>
    <property type="evidence" value="ECO:0007669"/>
    <property type="project" value="UniProtKB-SubCell"/>
</dbReference>
<evidence type="ECO:0000259" key="7">
    <source>
        <dbReference type="PROSITE" id="PS50928"/>
    </source>
</evidence>
<dbReference type="AlphaFoldDB" id="E1RCQ8"/>
<dbReference type="SUPFAM" id="SSF161098">
    <property type="entry name" value="MetI-like"/>
    <property type="match status" value="1"/>
</dbReference>
<feature type="transmembrane region" description="Helical" evidence="6">
    <location>
        <begin position="22"/>
        <end position="42"/>
    </location>
</feature>
<dbReference type="Gene3D" id="1.10.3720.10">
    <property type="entry name" value="MetI-like"/>
    <property type="match status" value="1"/>
</dbReference>
<dbReference type="GO" id="GO:0031460">
    <property type="term" value="P:glycine betaine transport"/>
    <property type="evidence" value="ECO:0007669"/>
    <property type="project" value="UniProtKB-ARBA"/>
</dbReference>
<comment type="similarity">
    <text evidence="6">Belongs to the binding-protein-dependent transport system permease family.</text>
</comment>
<dbReference type="PANTHER" id="PTHR30177">
    <property type="entry name" value="GLYCINE BETAINE/L-PROLINE TRANSPORT SYSTEM PERMEASE PROTEIN PROW"/>
    <property type="match status" value="1"/>
</dbReference>
<sequence>MSIVAYVSENREQILALVGQHLILFSVSIFFTVIIGLAVAIAASNEKRRDLGRIILTITAAAQAVPSIAVVALVFLIVGIGMRPAIIALFFYSLVPIVFNATSGLMSIDTKTIEAARGIGLTDRQILWNIKFPMASPVIMAGIRSAATINVGTATVAAVIGGGGLGDLIFIGLKLNKNYIILTGALLTALIAIIVDTFLAIMERRVTPKGLKLGR</sequence>
<organism evidence="8 9">
    <name type="scientific">Sediminispirochaeta smaragdinae (strain DSM 11293 / JCM 15392 / SEBR 4228)</name>
    <name type="common">Spirochaeta smaragdinae</name>
    <dbReference type="NCBI Taxonomy" id="573413"/>
    <lineage>
        <taxon>Bacteria</taxon>
        <taxon>Pseudomonadati</taxon>
        <taxon>Spirochaetota</taxon>
        <taxon>Spirochaetia</taxon>
        <taxon>Spirochaetales</taxon>
        <taxon>Spirochaetaceae</taxon>
        <taxon>Sediminispirochaeta</taxon>
    </lineage>
</organism>
<keyword evidence="4 6" id="KW-1133">Transmembrane helix</keyword>
<proteinExistence type="inferred from homology"/>
<dbReference type="eggNOG" id="COG1174">
    <property type="taxonomic scope" value="Bacteria"/>
</dbReference>
<dbReference type="PANTHER" id="PTHR30177:SF4">
    <property type="entry name" value="OSMOPROTECTANT IMPORT PERMEASE PROTEIN OSMW"/>
    <property type="match status" value="1"/>
</dbReference>
<feature type="transmembrane region" description="Helical" evidence="6">
    <location>
        <begin position="149"/>
        <end position="173"/>
    </location>
</feature>
<evidence type="ECO:0000256" key="6">
    <source>
        <dbReference type="RuleBase" id="RU363032"/>
    </source>
</evidence>
<evidence type="ECO:0000256" key="1">
    <source>
        <dbReference type="ARBA" id="ARBA00004651"/>
    </source>
</evidence>
<protein>
    <submittedName>
        <fullName evidence="8">Binding-protein-dependent transport systems inner membrane component</fullName>
    </submittedName>
</protein>
<accession>E1RCQ8</accession>
<dbReference type="InterPro" id="IPR051204">
    <property type="entry name" value="ABC_transp_perm/SBD"/>
</dbReference>
<evidence type="ECO:0000256" key="5">
    <source>
        <dbReference type="ARBA" id="ARBA00023136"/>
    </source>
</evidence>
<evidence type="ECO:0000313" key="9">
    <source>
        <dbReference type="Proteomes" id="UP000002318"/>
    </source>
</evidence>
<keyword evidence="3 6" id="KW-0812">Transmembrane</keyword>
<evidence type="ECO:0000313" key="8">
    <source>
        <dbReference type="EMBL" id="ADK80138.1"/>
    </source>
</evidence>
<feature type="domain" description="ABC transmembrane type-1" evidence="7">
    <location>
        <begin position="18"/>
        <end position="199"/>
    </location>
</feature>
<keyword evidence="9" id="KW-1185">Reference proteome</keyword>
<feature type="transmembrane region" description="Helical" evidence="6">
    <location>
        <begin position="86"/>
        <end position="108"/>
    </location>
</feature>
<evidence type="ECO:0000256" key="2">
    <source>
        <dbReference type="ARBA" id="ARBA00022448"/>
    </source>
</evidence>
<feature type="transmembrane region" description="Helical" evidence="6">
    <location>
        <begin position="54"/>
        <end position="80"/>
    </location>
</feature>
<dbReference type="STRING" id="573413.Spirs_1005"/>
<keyword evidence="5 6" id="KW-0472">Membrane</keyword>
<dbReference type="RefSeq" id="WP_013253602.1">
    <property type="nucleotide sequence ID" value="NC_014364.1"/>
</dbReference>
<comment type="subcellular location">
    <subcellularLocation>
        <location evidence="1 6">Cell membrane</location>
        <topology evidence="1 6">Multi-pass membrane protein</topology>
    </subcellularLocation>
</comment>
<evidence type="ECO:0000256" key="3">
    <source>
        <dbReference type="ARBA" id="ARBA00022692"/>
    </source>
</evidence>
<dbReference type="GO" id="GO:0055085">
    <property type="term" value="P:transmembrane transport"/>
    <property type="evidence" value="ECO:0007669"/>
    <property type="project" value="InterPro"/>
</dbReference>
<dbReference type="Pfam" id="PF00528">
    <property type="entry name" value="BPD_transp_1"/>
    <property type="match status" value="1"/>
</dbReference>